<organism evidence="8 9">
    <name type="scientific">Phocaeicola vulgatus str. 3975 RP4</name>
    <dbReference type="NCBI Taxonomy" id="1339352"/>
    <lineage>
        <taxon>Bacteria</taxon>
        <taxon>Pseudomonadati</taxon>
        <taxon>Bacteroidota</taxon>
        <taxon>Bacteroidia</taxon>
        <taxon>Bacteroidales</taxon>
        <taxon>Bacteroidaceae</taxon>
        <taxon>Phocaeicola</taxon>
    </lineage>
</organism>
<dbReference type="EC" id="3.1.3.45" evidence="8"/>
<comment type="similarity">
    <text evidence="2">Belongs to the KdsC family.</text>
</comment>
<sequence>MINYDLKKIKALVFDVDGVLSAETIYLHPNGEPMRTVNIKDGYALQLAVKCGLHVAIITGGNTEAVRKRYEGLGIKDVYLAAAVKTREYAHLKEKYGLQDEEILYMGDDIPDYEVMRLCGLPCCPADAAPEIKETAVYISHRNGGYGCGRDVVEQVLKAQGKWMAHEKAFGW</sequence>
<dbReference type="SFLD" id="SFLDG01138">
    <property type="entry name" value="C1.6.2:_Deoxy-d-mannose-octulo"/>
    <property type="match status" value="1"/>
</dbReference>
<dbReference type="NCBIfam" id="TIGR01670">
    <property type="entry name" value="KdsC-phosphatas"/>
    <property type="match status" value="1"/>
</dbReference>
<dbReference type="CDD" id="cd01630">
    <property type="entry name" value="HAD_KDO-like"/>
    <property type="match status" value="1"/>
</dbReference>
<name>A0A069SLE3_PHOVU</name>
<reference evidence="8 9" key="1">
    <citation type="submission" date="2014-04" db="EMBL/GenBank/DDBJ databases">
        <authorList>
            <person name="Sears C."/>
            <person name="Carroll K."/>
            <person name="Sack B.R."/>
            <person name="Qadri F."/>
            <person name="Myers L.L."/>
            <person name="Chung G.-T."/>
            <person name="Escheverria P."/>
            <person name="Fraser C.M."/>
            <person name="Sadzewicz L."/>
            <person name="Shefchek K.A."/>
            <person name="Tallon L."/>
            <person name="Das S.P."/>
            <person name="Daugherty S."/>
            <person name="Mongodin E.F."/>
        </authorList>
    </citation>
    <scope>NUCLEOTIDE SEQUENCE [LARGE SCALE GENOMIC DNA]</scope>
    <source>
        <strain evidence="8 9">3975 RP4</strain>
    </source>
</reference>
<keyword evidence="5 8" id="KW-0378">Hydrolase</keyword>
<dbReference type="AlphaFoldDB" id="A0A069SLE3"/>
<protein>
    <submittedName>
        <fullName evidence="8">3-deoxy-D-manno-octulosonate 8-phosphate phosphatase, YrbI family protein</fullName>
        <ecNumber evidence="8">3.1.3.45</ecNumber>
    </submittedName>
</protein>
<gene>
    <name evidence="8" type="ORF">M099_0811</name>
</gene>
<dbReference type="RefSeq" id="WP_005847432.1">
    <property type="nucleotide sequence ID" value="NZ_JNHM01000012.1"/>
</dbReference>
<accession>A0A069SLE3</accession>
<evidence type="ECO:0000256" key="5">
    <source>
        <dbReference type="ARBA" id="ARBA00022801"/>
    </source>
</evidence>
<evidence type="ECO:0000256" key="6">
    <source>
        <dbReference type="ARBA" id="ARBA00022842"/>
    </source>
</evidence>
<dbReference type="PANTHER" id="PTHR21485:SF3">
    <property type="entry name" value="N-ACYLNEURAMINATE CYTIDYLYLTRANSFERASE"/>
    <property type="match status" value="1"/>
</dbReference>
<dbReference type="EMBL" id="JNHM01000012">
    <property type="protein sequence ID" value="KDS55516.1"/>
    <property type="molecule type" value="Genomic_DNA"/>
</dbReference>
<evidence type="ECO:0000256" key="3">
    <source>
        <dbReference type="ARBA" id="ARBA00011881"/>
    </source>
</evidence>
<dbReference type="InterPro" id="IPR050793">
    <property type="entry name" value="CMP-NeuNAc_synthase"/>
</dbReference>
<dbReference type="GO" id="GO:0008781">
    <property type="term" value="F:N-acylneuraminate cytidylyltransferase activity"/>
    <property type="evidence" value="ECO:0007669"/>
    <property type="project" value="TreeGrafter"/>
</dbReference>
<comment type="subunit">
    <text evidence="3">Homotetramer.</text>
</comment>
<dbReference type="PATRIC" id="fig|1339352.3.peg.785"/>
<evidence type="ECO:0000256" key="7">
    <source>
        <dbReference type="PIRSR" id="PIRSR006118-2"/>
    </source>
</evidence>
<dbReference type="PIRSF" id="PIRSF006118">
    <property type="entry name" value="KDO8-P_Ptase"/>
    <property type="match status" value="1"/>
</dbReference>
<dbReference type="Proteomes" id="UP000027661">
    <property type="component" value="Unassembled WGS sequence"/>
</dbReference>
<dbReference type="InterPro" id="IPR023214">
    <property type="entry name" value="HAD_sf"/>
</dbReference>
<comment type="cofactor">
    <cofactor evidence="1 7">
        <name>Mg(2+)</name>
        <dbReference type="ChEBI" id="CHEBI:18420"/>
    </cofactor>
</comment>
<dbReference type="SFLD" id="SFLDG01136">
    <property type="entry name" value="C1.6:_Phosphoserine_Phosphatas"/>
    <property type="match status" value="1"/>
</dbReference>
<dbReference type="GO" id="GO:0019143">
    <property type="term" value="F:3-deoxy-manno-octulosonate-8-phosphatase activity"/>
    <property type="evidence" value="ECO:0007669"/>
    <property type="project" value="UniProtKB-EC"/>
</dbReference>
<evidence type="ECO:0000313" key="9">
    <source>
        <dbReference type="Proteomes" id="UP000027661"/>
    </source>
</evidence>
<dbReference type="SFLD" id="SFLDS00003">
    <property type="entry name" value="Haloacid_Dehalogenase"/>
    <property type="match status" value="1"/>
</dbReference>
<proteinExistence type="inferred from homology"/>
<dbReference type="SUPFAM" id="SSF56784">
    <property type="entry name" value="HAD-like"/>
    <property type="match status" value="1"/>
</dbReference>
<keyword evidence="6 7" id="KW-0460">Magnesium</keyword>
<dbReference type="FunFam" id="3.40.50.1000:FF:000029">
    <property type="entry name" value="3-deoxy-D-manno-octulosonate 8-phosphate phosphatase KdsC"/>
    <property type="match status" value="1"/>
</dbReference>
<evidence type="ECO:0000256" key="2">
    <source>
        <dbReference type="ARBA" id="ARBA00005893"/>
    </source>
</evidence>
<feature type="binding site" evidence="7">
    <location>
        <position position="15"/>
    </location>
    <ligand>
        <name>Mg(2+)</name>
        <dbReference type="ChEBI" id="CHEBI:18420"/>
    </ligand>
</feature>
<dbReference type="InterPro" id="IPR036412">
    <property type="entry name" value="HAD-like_sf"/>
</dbReference>
<feature type="binding site" evidence="7">
    <location>
        <position position="108"/>
    </location>
    <ligand>
        <name>Mg(2+)</name>
        <dbReference type="ChEBI" id="CHEBI:18420"/>
    </ligand>
</feature>
<keyword evidence="4 7" id="KW-0479">Metal-binding</keyword>
<dbReference type="Gene3D" id="3.40.50.1000">
    <property type="entry name" value="HAD superfamily/HAD-like"/>
    <property type="match status" value="1"/>
</dbReference>
<dbReference type="InterPro" id="IPR010023">
    <property type="entry name" value="KdsC_fam"/>
</dbReference>
<evidence type="ECO:0000256" key="1">
    <source>
        <dbReference type="ARBA" id="ARBA00001946"/>
    </source>
</evidence>
<comment type="caution">
    <text evidence="8">The sequence shown here is derived from an EMBL/GenBank/DDBJ whole genome shotgun (WGS) entry which is preliminary data.</text>
</comment>
<evidence type="ECO:0000313" key="8">
    <source>
        <dbReference type="EMBL" id="KDS55516.1"/>
    </source>
</evidence>
<dbReference type="Pfam" id="PF08282">
    <property type="entry name" value="Hydrolase_3"/>
    <property type="match status" value="1"/>
</dbReference>
<feature type="binding site" evidence="7">
    <location>
        <position position="17"/>
    </location>
    <ligand>
        <name>substrate</name>
    </ligand>
</feature>
<evidence type="ECO:0000256" key="4">
    <source>
        <dbReference type="ARBA" id="ARBA00022723"/>
    </source>
</evidence>
<dbReference type="GeneID" id="5303461"/>
<dbReference type="PANTHER" id="PTHR21485">
    <property type="entry name" value="HAD SUPERFAMILY MEMBERS CMAS AND KDSC"/>
    <property type="match status" value="1"/>
</dbReference>
<dbReference type="GO" id="GO:0046872">
    <property type="term" value="F:metal ion binding"/>
    <property type="evidence" value="ECO:0007669"/>
    <property type="project" value="UniProtKB-KW"/>
</dbReference>